<dbReference type="AlphaFoldDB" id="A0A9D5GY31"/>
<name>A0A9D5GY31_PEA</name>
<dbReference type="Gramene" id="Psat01G0341200-T1">
    <property type="protein sequence ID" value="KAI5445144.1"/>
    <property type="gene ID" value="KIW84_013412"/>
</dbReference>
<evidence type="ECO:0000313" key="1">
    <source>
        <dbReference type="EMBL" id="KAI5445144.1"/>
    </source>
</evidence>
<protein>
    <submittedName>
        <fullName evidence="1">Uncharacterized protein</fullName>
    </submittedName>
</protein>
<dbReference type="Proteomes" id="UP001058974">
    <property type="component" value="Chromosome 1"/>
</dbReference>
<comment type="caution">
    <text evidence="1">The sequence shown here is derived from an EMBL/GenBank/DDBJ whole genome shotgun (WGS) entry which is preliminary data.</text>
</comment>
<sequence length="184" mass="21372">MYHWHRLCNEAMACVIWPFVRDVGGNRCHQARDAGIMDSKRGCMSRGSSSRASPTPSALTFPNLKFLSEAHAEKFLKIVDYHIMKERTFDLNYLRGFEEIGEHLQRSQWVSFNNLIREKNKSIGLEFYANAAFGVVNSYTSYVPGKYIEYSPFTINFLFNLQSPPVYALLNYRREHRVINDEMA</sequence>
<accession>A0A9D5GY31</accession>
<organism evidence="1 2">
    <name type="scientific">Pisum sativum</name>
    <name type="common">Garden pea</name>
    <name type="synonym">Lathyrus oleraceus</name>
    <dbReference type="NCBI Taxonomy" id="3888"/>
    <lineage>
        <taxon>Eukaryota</taxon>
        <taxon>Viridiplantae</taxon>
        <taxon>Streptophyta</taxon>
        <taxon>Embryophyta</taxon>
        <taxon>Tracheophyta</taxon>
        <taxon>Spermatophyta</taxon>
        <taxon>Magnoliopsida</taxon>
        <taxon>eudicotyledons</taxon>
        <taxon>Gunneridae</taxon>
        <taxon>Pentapetalae</taxon>
        <taxon>rosids</taxon>
        <taxon>fabids</taxon>
        <taxon>Fabales</taxon>
        <taxon>Fabaceae</taxon>
        <taxon>Papilionoideae</taxon>
        <taxon>50 kb inversion clade</taxon>
        <taxon>NPAAA clade</taxon>
        <taxon>Hologalegina</taxon>
        <taxon>IRL clade</taxon>
        <taxon>Fabeae</taxon>
        <taxon>Lathyrus</taxon>
    </lineage>
</organism>
<proteinExistence type="predicted"/>
<gene>
    <name evidence="1" type="ORF">KIW84_013412</name>
</gene>
<keyword evidence="2" id="KW-1185">Reference proteome</keyword>
<reference evidence="1 2" key="1">
    <citation type="journal article" date="2022" name="Nat. Genet.">
        <title>Improved pea reference genome and pan-genome highlight genomic features and evolutionary characteristics.</title>
        <authorList>
            <person name="Yang T."/>
            <person name="Liu R."/>
            <person name="Luo Y."/>
            <person name="Hu S."/>
            <person name="Wang D."/>
            <person name="Wang C."/>
            <person name="Pandey M.K."/>
            <person name="Ge S."/>
            <person name="Xu Q."/>
            <person name="Li N."/>
            <person name="Li G."/>
            <person name="Huang Y."/>
            <person name="Saxena R.K."/>
            <person name="Ji Y."/>
            <person name="Li M."/>
            <person name="Yan X."/>
            <person name="He Y."/>
            <person name="Liu Y."/>
            <person name="Wang X."/>
            <person name="Xiang C."/>
            <person name="Varshney R.K."/>
            <person name="Ding H."/>
            <person name="Gao S."/>
            <person name="Zong X."/>
        </authorList>
    </citation>
    <scope>NUCLEOTIDE SEQUENCE [LARGE SCALE GENOMIC DNA]</scope>
    <source>
        <strain evidence="1 2">cv. Zhongwan 6</strain>
    </source>
</reference>
<dbReference type="EMBL" id="JAMSHJ010000001">
    <property type="protein sequence ID" value="KAI5445144.1"/>
    <property type="molecule type" value="Genomic_DNA"/>
</dbReference>
<evidence type="ECO:0000313" key="2">
    <source>
        <dbReference type="Proteomes" id="UP001058974"/>
    </source>
</evidence>